<sequence length="65" mass="7012">ITSGLFGSQKAASVKVLPVTFARDQGACAFLIPKKTRLFCVNVVHHFIPMGGVCDVCMPMKFNLA</sequence>
<keyword evidence="2" id="KW-1185">Reference proteome</keyword>
<reference evidence="1 2" key="1">
    <citation type="submission" date="2021-06" db="EMBL/GenBank/DDBJ databases">
        <title>Bacillus sp. RD4P76, an endophyte from a halophyte.</title>
        <authorList>
            <person name="Sun J.-Q."/>
        </authorList>
    </citation>
    <scope>NUCLEOTIDE SEQUENCE [LARGE SCALE GENOMIC DNA]</scope>
    <source>
        <strain evidence="1 2">CGMCC 1.15917</strain>
    </source>
</reference>
<protein>
    <submittedName>
        <fullName evidence="1">Uncharacterized protein</fullName>
    </submittedName>
</protein>
<proteinExistence type="predicted"/>
<comment type="caution">
    <text evidence="1">The sequence shown here is derived from an EMBL/GenBank/DDBJ whole genome shotgun (WGS) entry which is preliminary data.</text>
</comment>
<evidence type="ECO:0000313" key="2">
    <source>
        <dbReference type="Proteomes" id="UP000784880"/>
    </source>
</evidence>
<organism evidence="1 2">
    <name type="scientific">Evansella tamaricis</name>
    <dbReference type="NCBI Taxonomy" id="2069301"/>
    <lineage>
        <taxon>Bacteria</taxon>
        <taxon>Bacillati</taxon>
        <taxon>Bacillota</taxon>
        <taxon>Bacilli</taxon>
        <taxon>Bacillales</taxon>
        <taxon>Bacillaceae</taxon>
        <taxon>Evansella</taxon>
    </lineage>
</organism>
<gene>
    <name evidence="1" type="ORF">KS419_06315</name>
</gene>
<dbReference type="RefSeq" id="WP_217065224.1">
    <property type="nucleotide sequence ID" value="NZ_JAHQCS010000067.1"/>
</dbReference>
<name>A0ABS6JCM9_9BACI</name>
<dbReference type="Proteomes" id="UP000784880">
    <property type="component" value="Unassembled WGS sequence"/>
</dbReference>
<feature type="non-terminal residue" evidence="1">
    <location>
        <position position="1"/>
    </location>
</feature>
<accession>A0ABS6JCM9</accession>
<evidence type="ECO:0000313" key="1">
    <source>
        <dbReference type="EMBL" id="MBU9711341.1"/>
    </source>
</evidence>
<dbReference type="EMBL" id="JAHQCS010000067">
    <property type="protein sequence ID" value="MBU9711341.1"/>
    <property type="molecule type" value="Genomic_DNA"/>
</dbReference>